<dbReference type="EMBL" id="UHFM01000006">
    <property type="protein sequence ID" value="SUN59726.1"/>
    <property type="molecule type" value="Genomic_DNA"/>
</dbReference>
<dbReference type="Proteomes" id="UP000254510">
    <property type="component" value="Unassembled WGS sequence"/>
</dbReference>
<protein>
    <submittedName>
        <fullName evidence="1">Membrane protein</fullName>
    </submittedName>
</protein>
<dbReference type="AlphaFoldDB" id="A0A380K3V5"/>
<accession>A0A380K3V5</accession>
<proteinExistence type="predicted"/>
<name>A0A380K3V5_9STRE</name>
<gene>
    <name evidence="1" type="ORF">NCTC13767_01550</name>
</gene>
<reference evidence="1 2" key="1">
    <citation type="submission" date="2018-06" db="EMBL/GenBank/DDBJ databases">
        <authorList>
            <consortium name="Pathogen Informatics"/>
            <person name="Doyle S."/>
        </authorList>
    </citation>
    <scope>NUCLEOTIDE SEQUENCE [LARGE SCALE GENOMIC DNA]</scope>
    <source>
        <strain evidence="1 2">NCTC13767</strain>
    </source>
</reference>
<evidence type="ECO:0000313" key="2">
    <source>
        <dbReference type="Proteomes" id="UP000254510"/>
    </source>
</evidence>
<sequence length="101" mass="11962">MKGVFLYDYDVNTEEINYEIFLGYIYYHKRMPTNKTGELFANLVSNLLKTKINNNKALSYSLLIALEYIKLKEIMFQHNNFNYMVNLIFLSQKNSNMKTIG</sequence>
<organism evidence="1 2">
    <name type="scientific">Streptococcus gallolyticus</name>
    <dbReference type="NCBI Taxonomy" id="315405"/>
    <lineage>
        <taxon>Bacteria</taxon>
        <taxon>Bacillati</taxon>
        <taxon>Bacillota</taxon>
        <taxon>Bacilli</taxon>
        <taxon>Lactobacillales</taxon>
        <taxon>Streptococcaceae</taxon>
        <taxon>Streptococcus</taxon>
    </lineage>
</organism>
<dbReference type="GeneID" id="93935958"/>
<dbReference type="RefSeq" id="WP_115266005.1">
    <property type="nucleotide sequence ID" value="NZ_CP013688.1"/>
</dbReference>
<evidence type="ECO:0000313" key="1">
    <source>
        <dbReference type="EMBL" id="SUN59726.1"/>
    </source>
</evidence>